<evidence type="ECO:0000313" key="4">
    <source>
        <dbReference type="Proteomes" id="UP000179145"/>
    </source>
</evidence>
<gene>
    <name evidence="3" type="ORF">A0U89_14650</name>
</gene>
<dbReference type="InterPro" id="IPR002525">
    <property type="entry name" value="Transp_IS110-like_N"/>
</dbReference>
<sequence>MSAETIIGIDVSRDWLDGFYLPKKQRFRLPNSPDGYARLLETLQSMPDGLKVGFEATGGQEWALWRVLIRNGINAVQLPPAQIKAFAFSMGKRAKTDQIDAELIARFMVFRPEAGRTLPDEKLQLLRALTVRRAQMVDARKRLSAQISARRKQGVSAELEDMDSSLKAFLENQISELEQRIEELITQGKELSAKAELLRSIPGIGPASVAMLLAEMPELGRMTATEAAAVTGLAPMAHDSGAMRGKRLISGGRRSLRHVLFQAGLAASCHNPVLKVVAKRMKQRGKPHKLVIVAIARRLVTIANAVLKTEQPWRVLPNA</sequence>
<dbReference type="RefSeq" id="WP_070403998.1">
    <property type="nucleotide sequence ID" value="NZ_BJVW01000057.1"/>
</dbReference>
<dbReference type="GO" id="GO:0004803">
    <property type="term" value="F:transposase activity"/>
    <property type="evidence" value="ECO:0007669"/>
    <property type="project" value="InterPro"/>
</dbReference>
<geneLocation type="plasmid" evidence="4">
    <name>pkb14400_1</name>
</geneLocation>
<dbReference type="OrthoDB" id="8261795at2"/>
<feature type="domain" description="Transposase IS110-like N-terminal" evidence="1">
    <location>
        <begin position="25"/>
        <end position="148"/>
    </location>
</feature>
<dbReference type="InterPro" id="IPR003346">
    <property type="entry name" value="Transposase_20"/>
</dbReference>
<keyword evidence="3" id="KW-0614">Plasmid</keyword>
<reference evidence="3 4" key="1">
    <citation type="journal article" date="2016" name="Microb. Cell Fact.">
        <title>Dissection of exopolysaccharide biosynthesis in Kozakia baliensis.</title>
        <authorList>
            <person name="Brandt J.U."/>
            <person name="Jakob F."/>
            <person name="Behr J."/>
            <person name="Geissler A.J."/>
            <person name="Vogel R.F."/>
        </authorList>
    </citation>
    <scope>NUCLEOTIDE SEQUENCE [LARGE SCALE GENOMIC DNA]</scope>
    <source>
        <strain evidence="3 4">DSM 14400</strain>
        <plasmid evidence="4">Plasmid pkb14400_1</plasmid>
    </source>
</reference>
<dbReference type="Proteomes" id="UP000179145">
    <property type="component" value="Plasmid pKB14400_1"/>
</dbReference>
<proteinExistence type="predicted"/>
<evidence type="ECO:0000313" key="3">
    <source>
        <dbReference type="EMBL" id="AOX18528.1"/>
    </source>
</evidence>
<organism evidence="3 4">
    <name type="scientific">Kozakia baliensis</name>
    <dbReference type="NCBI Taxonomy" id="153496"/>
    <lineage>
        <taxon>Bacteria</taxon>
        <taxon>Pseudomonadati</taxon>
        <taxon>Pseudomonadota</taxon>
        <taxon>Alphaproteobacteria</taxon>
        <taxon>Acetobacterales</taxon>
        <taxon>Acetobacteraceae</taxon>
        <taxon>Kozakia</taxon>
    </lineage>
</organism>
<dbReference type="PANTHER" id="PTHR33055">
    <property type="entry name" value="TRANSPOSASE FOR INSERTION SEQUENCE ELEMENT IS1111A"/>
    <property type="match status" value="1"/>
</dbReference>
<dbReference type="NCBIfam" id="NF033542">
    <property type="entry name" value="transpos_IS110"/>
    <property type="match status" value="1"/>
</dbReference>
<dbReference type="KEGG" id="kba:A0U89_14650"/>
<dbReference type="GO" id="GO:0003677">
    <property type="term" value="F:DNA binding"/>
    <property type="evidence" value="ECO:0007669"/>
    <property type="project" value="InterPro"/>
</dbReference>
<evidence type="ECO:0000259" key="1">
    <source>
        <dbReference type="Pfam" id="PF01548"/>
    </source>
</evidence>
<dbReference type="Pfam" id="PF01548">
    <property type="entry name" value="DEDD_Tnp_IS110"/>
    <property type="match status" value="1"/>
</dbReference>
<dbReference type="AlphaFoldDB" id="A0A1D8UXU7"/>
<feature type="domain" description="Transposase IS116/IS110/IS902 C-terminal" evidence="2">
    <location>
        <begin position="195"/>
        <end position="275"/>
    </location>
</feature>
<accession>A0A1D8UXU7</accession>
<evidence type="ECO:0000259" key="2">
    <source>
        <dbReference type="Pfam" id="PF02371"/>
    </source>
</evidence>
<keyword evidence="4" id="KW-1185">Reference proteome</keyword>
<dbReference type="PANTHER" id="PTHR33055:SF13">
    <property type="entry name" value="TRANSPOSASE"/>
    <property type="match status" value="1"/>
</dbReference>
<name>A0A1D8UXU7_9PROT</name>
<dbReference type="InterPro" id="IPR047650">
    <property type="entry name" value="Transpos_IS110"/>
</dbReference>
<dbReference type="GO" id="GO:0006313">
    <property type="term" value="P:DNA transposition"/>
    <property type="evidence" value="ECO:0007669"/>
    <property type="project" value="InterPro"/>
</dbReference>
<dbReference type="EMBL" id="CP014675">
    <property type="protein sequence ID" value="AOX18528.1"/>
    <property type="molecule type" value="Genomic_DNA"/>
</dbReference>
<dbReference type="Pfam" id="PF02371">
    <property type="entry name" value="Transposase_20"/>
    <property type="match status" value="1"/>
</dbReference>
<protein>
    <submittedName>
        <fullName evidence="3">Transposase</fullName>
    </submittedName>
</protein>